<feature type="region of interest" description="Disordered" evidence="2">
    <location>
        <begin position="1"/>
        <end position="30"/>
    </location>
</feature>
<dbReference type="Gene3D" id="1.10.472.80">
    <property type="entry name" value="Ypt/Rab-GAP domain of gyp1p, domain 3"/>
    <property type="match status" value="1"/>
</dbReference>
<feature type="compositionally biased region" description="Basic and acidic residues" evidence="2">
    <location>
        <begin position="353"/>
        <end position="376"/>
    </location>
</feature>
<dbReference type="GO" id="GO:0005096">
    <property type="term" value="F:GTPase activator activity"/>
    <property type="evidence" value="ECO:0007669"/>
    <property type="project" value="TreeGrafter"/>
</dbReference>
<dbReference type="InterPro" id="IPR000195">
    <property type="entry name" value="Rab-GAP-TBC_dom"/>
</dbReference>
<feature type="region of interest" description="Disordered" evidence="2">
    <location>
        <begin position="805"/>
        <end position="824"/>
    </location>
</feature>
<dbReference type="PROSITE" id="PS50086">
    <property type="entry name" value="TBC_RABGAP"/>
    <property type="match status" value="1"/>
</dbReference>
<dbReference type="EMBL" id="QOKY01000130">
    <property type="protein sequence ID" value="RMZ57082.1"/>
    <property type="molecule type" value="Genomic_DNA"/>
</dbReference>
<protein>
    <recommendedName>
        <fullName evidence="3">Rab-GAP TBC domain-containing protein</fullName>
    </recommendedName>
</protein>
<feature type="compositionally biased region" description="Low complexity" evidence="2">
    <location>
        <begin position="730"/>
        <end position="740"/>
    </location>
</feature>
<feature type="region of interest" description="Disordered" evidence="2">
    <location>
        <begin position="704"/>
        <end position="747"/>
    </location>
</feature>
<feature type="region of interest" description="Disordered" evidence="2">
    <location>
        <begin position="353"/>
        <end position="393"/>
    </location>
</feature>
<gene>
    <name evidence="4" type="ORF">APUTEX25_002314</name>
</gene>
<dbReference type="AlphaFoldDB" id="A0A3M7L6A1"/>
<feature type="region of interest" description="Disordered" evidence="2">
    <location>
        <begin position="482"/>
        <end position="505"/>
    </location>
</feature>
<evidence type="ECO:0000259" key="3">
    <source>
        <dbReference type="PROSITE" id="PS50086"/>
    </source>
</evidence>
<evidence type="ECO:0000256" key="2">
    <source>
        <dbReference type="SAM" id="MobiDB-lite"/>
    </source>
</evidence>
<dbReference type="SUPFAM" id="SSF47923">
    <property type="entry name" value="Ypt/Rab-GAP domain of gyp1p"/>
    <property type="match status" value="2"/>
</dbReference>
<dbReference type="GO" id="GO:0031267">
    <property type="term" value="F:small GTPase binding"/>
    <property type="evidence" value="ECO:0007669"/>
    <property type="project" value="TreeGrafter"/>
</dbReference>
<dbReference type="InterPro" id="IPR035969">
    <property type="entry name" value="Rab-GAP_TBC_sf"/>
</dbReference>
<feature type="domain" description="Rab-GAP TBC" evidence="3">
    <location>
        <begin position="87"/>
        <end position="281"/>
    </location>
</feature>
<name>A0A3M7L6A1_AUXPR</name>
<dbReference type="PANTHER" id="PTHR47219">
    <property type="entry name" value="RAB GTPASE-ACTIVATING PROTEIN 1-LIKE"/>
    <property type="match status" value="1"/>
</dbReference>
<feature type="compositionally biased region" description="Basic residues" evidence="2">
    <location>
        <begin position="1"/>
        <end position="11"/>
    </location>
</feature>
<feature type="region of interest" description="Disordered" evidence="2">
    <location>
        <begin position="1127"/>
        <end position="1178"/>
    </location>
</feature>
<dbReference type="FunFam" id="1.10.8.270:FF:000016">
    <property type="entry name" value="TBC1 domain family member 2A"/>
    <property type="match status" value="1"/>
</dbReference>
<evidence type="ECO:0000313" key="4">
    <source>
        <dbReference type="EMBL" id="RMZ57082.1"/>
    </source>
</evidence>
<dbReference type="Gene3D" id="1.10.8.270">
    <property type="entry name" value="putative rabgap domain of human tbc1 domain family member 14 like domains"/>
    <property type="match status" value="1"/>
</dbReference>
<dbReference type="Gene3D" id="1.20.1270.60">
    <property type="entry name" value="Arfaptin homology (AH) domain/BAR domain"/>
    <property type="match status" value="2"/>
</dbReference>
<keyword evidence="1" id="KW-0175">Coiled coil</keyword>
<feature type="compositionally biased region" description="Basic and acidic residues" evidence="2">
    <location>
        <begin position="808"/>
        <end position="819"/>
    </location>
</feature>
<dbReference type="PANTHER" id="PTHR47219:SF20">
    <property type="entry name" value="TBC1 DOMAIN FAMILY MEMBER 2B"/>
    <property type="match status" value="1"/>
</dbReference>
<reference evidence="5" key="1">
    <citation type="journal article" date="2018" name="Algal Res.">
        <title>Characterization of plant carbon substrate utilization by Auxenochlorella protothecoides.</title>
        <authorList>
            <person name="Vogler B.W."/>
            <person name="Starkenburg S.R."/>
            <person name="Sudasinghe N."/>
            <person name="Schambach J.Y."/>
            <person name="Rollin J.A."/>
            <person name="Pattathil S."/>
            <person name="Barry A.N."/>
        </authorList>
    </citation>
    <scope>NUCLEOTIDE SEQUENCE [LARGE SCALE GENOMIC DNA]</scope>
    <source>
        <strain evidence="5">UTEX 25</strain>
    </source>
</reference>
<dbReference type="SUPFAM" id="SSF103657">
    <property type="entry name" value="BAR/IMD domain-like"/>
    <property type="match status" value="1"/>
</dbReference>
<sequence>MAMPRKVHRRMRSVESLTDATLAPSPGEPRVTSSDVYGFAISLTEAHIDALARCTQAAAEVEASWASHPRGGPLPADEALKRLCRRGVPPSLRPWVWGEVSGARARRAARHPSYYAGMAELGRHESPWVHQIELDAPRTFPQNGWVQGQQGQAALTRVLCAFAMHSPEVGYCQGMNYIAALLLLALECDQEAAFWVLASLIDGRQGILYQDMYARDLSGTHVEMRSLHALVATKLPALHDHLAALRCDMSILATDWFLCLFCTALPAEAAARVWDALLCEGPKVLFRVALALMRGAEPALLAAEDAGALLRAMRDAAADAHDRDRLMHDAFESVGGLPMDRIRRYRERNQREVDHEFAARETRRAGRANGDADGRQDAACSPSAGGTTKEELSARGGSFNSFIMGTGWRRFTETIKQTTVIGSTLSPTSNDRNKAMLDEAAGFESHVKHLIAKINAVTAAHESLLKTTTEALRSNIPRVYHEIAHAPPPSPPGSPSTPSTPGGHLVKTEALTTLVPSSEATPIAADLEIERITGAEQATLSSVQNEVLLPLQAWLDAFTRLHAQKKEVEAVRLEVDSRRRTVADLTVKEASKQAAVQRNQDAKHTAALEEATALLKHKTDKLNATAARFNEAEASLHAELTALIQDTVHLRNYAANALRILGEGLVNLAQLVSGSVGDVPITPPAAAVESSPAPAVAGTVPAPAVVGSADDNTPRSAGAGVEPLGHLTEEGGLSAGESSGYAVGGTSEGTEGSYAAGNYAAGGAAPRFFGEGKQHGDGCEALSGGSHVTTPDHTGAQALSHIPGVEGPVRHEHSGREAAPESAGARVLDRIPGGTEEAVRHTGQEEYVSQGVKEGCGRHHSAAMGAGWRRFTEGLKQHAPLVSGGLSPTPNARNTIMLKEAGELAAQLKGVVQAIKAQRESNENSVTLIARLLGSNLPHVYEDPSSPSASHSVLVGGALDTESVVRTIRDAGARVDADVVAPLAQWLSLYDTLVSKNRELENLRLEVDSRRRTVADLTVKEAAARAKLQRATDAKQEARLDDVVRTLQHKTDKLNAALAEFAKFEEELHTRLVGLIRDAAYVKVHLGAAQGTLGAALASVSKQVEAVPIPEVAVAAGPSLSGAVRAHGKAPAAASPRSSMNTPVSGGADPSNPFVAQQAPGTPTQYPGMHRNTVSSAV</sequence>
<accession>A0A3M7L6A1</accession>
<organism evidence="4 5">
    <name type="scientific">Auxenochlorella protothecoides</name>
    <name type="common">Green microalga</name>
    <name type="synonym">Chlorella protothecoides</name>
    <dbReference type="NCBI Taxonomy" id="3075"/>
    <lineage>
        <taxon>Eukaryota</taxon>
        <taxon>Viridiplantae</taxon>
        <taxon>Chlorophyta</taxon>
        <taxon>core chlorophytes</taxon>
        <taxon>Trebouxiophyceae</taxon>
        <taxon>Chlorellales</taxon>
        <taxon>Chlorellaceae</taxon>
        <taxon>Auxenochlorella</taxon>
    </lineage>
</organism>
<proteinExistence type="predicted"/>
<feature type="compositionally biased region" description="Pro residues" evidence="2">
    <location>
        <begin position="486"/>
        <end position="495"/>
    </location>
</feature>
<dbReference type="Pfam" id="PF00566">
    <property type="entry name" value="RabGAP-TBC"/>
    <property type="match status" value="1"/>
</dbReference>
<comment type="caution">
    <text evidence="4">The sequence shown here is derived from an EMBL/GenBank/DDBJ whole genome shotgun (WGS) entry which is preliminary data.</text>
</comment>
<dbReference type="InterPro" id="IPR027267">
    <property type="entry name" value="AH/BAR_dom_sf"/>
</dbReference>
<dbReference type="Proteomes" id="UP000279271">
    <property type="component" value="Unassembled WGS sequence"/>
</dbReference>
<evidence type="ECO:0000256" key="1">
    <source>
        <dbReference type="SAM" id="Coils"/>
    </source>
</evidence>
<evidence type="ECO:0000313" key="5">
    <source>
        <dbReference type="Proteomes" id="UP000279271"/>
    </source>
</evidence>
<dbReference type="InterPro" id="IPR050302">
    <property type="entry name" value="Rab_GAP_TBC_domain"/>
</dbReference>
<feature type="region of interest" description="Disordered" evidence="2">
    <location>
        <begin position="780"/>
        <end position="800"/>
    </location>
</feature>
<dbReference type="SMART" id="SM00164">
    <property type="entry name" value="TBC"/>
    <property type="match status" value="1"/>
</dbReference>
<feature type="coiled-coil region" evidence="1">
    <location>
        <begin position="1021"/>
        <end position="1067"/>
    </location>
</feature>